<keyword evidence="3" id="KW-1185">Reference proteome</keyword>
<name>A0AAW1X425_RUBAR</name>
<dbReference type="Proteomes" id="UP001457282">
    <property type="component" value="Unassembled WGS sequence"/>
</dbReference>
<feature type="region of interest" description="Disordered" evidence="1">
    <location>
        <begin position="98"/>
        <end position="138"/>
    </location>
</feature>
<sequence length="138" mass="14941">MQAVVGGSQFCDTLSMNVRHVYTGGPGRCPKLIPPSWVSKSPDQLCLLDLECPQFTITTPTAVQFGRRVLLTPKARPCFFSVHQSRLGFSLSAMRLHAGDPSSSAAPSSIDQGSKECSGSGDEVIEEEEGRERDRTRG</sequence>
<dbReference type="AlphaFoldDB" id="A0AAW1X425"/>
<evidence type="ECO:0000256" key="1">
    <source>
        <dbReference type="SAM" id="MobiDB-lite"/>
    </source>
</evidence>
<evidence type="ECO:0000313" key="3">
    <source>
        <dbReference type="Proteomes" id="UP001457282"/>
    </source>
</evidence>
<organism evidence="2 3">
    <name type="scientific">Rubus argutus</name>
    <name type="common">Southern blackberry</name>
    <dbReference type="NCBI Taxonomy" id="59490"/>
    <lineage>
        <taxon>Eukaryota</taxon>
        <taxon>Viridiplantae</taxon>
        <taxon>Streptophyta</taxon>
        <taxon>Embryophyta</taxon>
        <taxon>Tracheophyta</taxon>
        <taxon>Spermatophyta</taxon>
        <taxon>Magnoliopsida</taxon>
        <taxon>eudicotyledons</taxon>
        <taxon>Gunneridae</taxon>
        <taxon>Pentapetalae</taxon>
        <taxon>rosids</taxon>
        <taxon>fabids</taxon>
        <taxon>Rosales</taxon>
        <taxon>Rosaceae</taxon>
        <taxon>Rosoideae</taxon>
        <taxon>Rosoideae incertae sedis</taxon>
        <taxon>Rubus</taxon>
    </lineage>
</organism>
<protein>
    <submittedName>
        <fullName evidence="2">Uncharacterized protein</fullName>
    </submittedName>
</protein>
<evidence type="ECO:0000313" key="2">
    <source>
        <dbReference type="EMBL" id="KAK9930467.1"/>
    </source>
</evidence>
<proteinExistence type="predicted"/>
<reference evidence="2 3" key="1">
    <citation type="journal article" date="2023" name="G3 (Bethesda)">
        <title>A chromosome-length genome assembly and annotation of blackberry (Rubus argutus, cv. 'Hillquist').</title>
        <authorList>
            <person name="Bruna T."/>
            <person name="Aryal R."/>
            <person name="Dudchenko O."/>
            <person name="Sargent D.J."/>
            <person name="Mead D."/>
            <person name="Buti M."/>
            <person name="Cavallini A."/>
            <person name="Hytonen T."/>
            <person name="Andres J."/>
            <person name="Pham M."/>
            <person name="Weisz D."/>
            <person name="Mascagni F."/>
            <person name="Usai G."/>
            <person name="Natali L."/>
            <person name="Bassil N."/>
            <person name="Fernandez G.E."/>
            <person name="Lomsadze A."/>
            <person name="Armour M."/>
            <person name="Olukolu B."/>
            <person name="Poorten T."/>
            <person name="Britton C."/>
            <person name="Davik J."/>
            <person name="Ashrafi H."/>
            <person name="Aiden E.L."/>
            <person name="Borodovsky M."/>
            <person name="Worthington M."/>
        </authorList>
    </citation>
    <scope>NUCLEOTIDE SEQUENCE [LARGE SCALE GENOMIC DNA]</scope>
    <source>
        <strain evidence="2">PI 553951</strain>
    </source>
</reference>
<accession>A0AAW1X425</accession>
<gene>
    <name evidence="2" type="ORF">M0R45_027504</name>
</gene>
<dbReference type="EMBL" id="JBEDUW010000005">
    <property type="protein sequence ID" value="KAK9930467.1"/>
    <property type="molecule type" value="Genomic_DNA"/>
</dbReference>
<comment type="caution">
    <text evidence="2">The sequence shown here is derived from an EMBL/GenBank/DDBJ whole genome shotgun (WGS) entry which is preliminary data.</text>
</comment>